<gene>
    <name evidence="3" type="ORF">SAMN05192580_1726</name>
</gene>
<dbReference type="InterPro" id="IPR050272">
    <property type="entry name" value="Isochorismatase-like_hydrls"/>
</dbReference>
<dbReference type="SUPFAM" id="SSF52499">
    <property type="entry name" value="Isochorismatase-like hydrolases"/>
    <property type="match status" value="1"/>
</dbReference>
<evidence type="ECO:0000256" key="1">
    <source>
        <dbReference type="ARBA" id="ARBA00022801"/>
    </source>
</evidence>
<feature type="domain" description="Isochorismatase-like" evidence="2">
    <location>
        <begin position="9"/>
        <end position="193"/>
    </location>
</feature>
<protein>
    <submittedName>
        <fullName evidence="3">Nicotinamidase-related amidase</fullName>
    </submittedName>
</protein>
<dbReference type="AlphaFoldDB" id="A0A1I6KHU5"/>
<dbReference type="Pfam" id="PF00857">
    <property type="entry name" value="Isochorismatase"/>
    <property type="match status" value="1"/>
</dbReference>
<dbReference type="GO" id="GO:0016787">
    <property type="term" value="F:hydrolase activity"/>
    <property type="evidence" value="ECO:0007669"/>
    <property type="project" value="UniProtKB-KW"/>
</dbReference>
<proteinExistence type="predicted"/>
<evidence type="ECO:0000259" key="2">
    <source>
        <dbReference type="Pfam" id="PF00857"/>
    </source>
</evidence>
<name>A0A1I6KHU5_9SPHN</name>
<sequence length="207" mass="21070">MATGPALRTALIVNECQRGVIERGVGAFAGLIDEVEARGIVPRIAALAAAFRAAGQPVVHAPVAHRADFADVQANTLLGAMARKHRRMVAGSTEAAFVSALEPAAEDIVVGRSSGLIAFNGTSLDAVLRRMGVGRVVLAGVSTNVAITGCAMAAADLGYHVLVAEDCIAASDPVTHATIVREQLRMIARIVSADEAAAALVGGGQGD</sequence>
<keyword evidence="4" id="KW-1185">Reference proteome</keyword>
<dbReference type="EMBL" id="FOZG01000001">
    <property type="protein sequence ID" value="SFR90440.1"/>
    <property type="molecule type" value="Genomic_DNA"/>
</dbReference>
<dbReference type="CDD" id="cd00431">
    <property type="entry name" value="cysteine_hydrolases"/>
    <property type="match status" value="1"/>
</dbReference>
<dbReference type="RefSeq" id="WP_093313282.1">
    <property type="nucleotide sequence ID" value="NZ_FOZG01000001.1"/>
</dbReference>
<reference evidence="3 4" key="1">
    <citation type="submission" date="2016-10" db="EMBL/GenBank/DDBJ databases">
        <authorList>
            <person name="de Groot N.N."/>
        </authorList>
    </citation>
    <scope>NUCLEOTIDE SEQUENCE [LARGE SCALE GENOMIC DNA]</scope>
    <source>
        <strain evidence="3 4">S5-249</strain>
    </source>
</reference>
<dbReference type="PANTHER" id="PTHR43540">
    <property type="entry name" value="PEROXYUREIDOACRYLATE/UREIDOACRYLATE AMIDOHYDROLASE-RELATED"/>
    <property type="match status" value="1"/>
</dbReference>
<dbReference type="Gene3D" id="3.40.50.850">
    <property type="entry name" value="Isochorismatase-like"/>
    <property type="match status" value="1"/>
</dbReference>
<organism evidence="3 4">
    <name type="scientific">Sphingomonas jatrophae</name>
    <dbReference type="NCBI Taxonomy" id="1166337"/>
    <lineage>
        <taxon>Bacteria</taxon>
        <taxon>Pseudomonadati</taxon>
        <taxon>Pseudomonadota</taxon>
        <taxon>Alphaproteobacteria</taxon>
        <taxon>Sphingomonadales</taxon>
        <taxon>Sphingomonadaceae</taxon>
        <taxon>Sphingomonas</taxon>
    </lineage>
</organism>
<dbReference type="OrthoDB" id="9807387at2"/>
<evidence type="ECO:0000313" key="4">
    <source>
        <dbReference type="Proteomes" id="UP000198824"/>
    </source>
</evidence>
<dbReference type="InterPro" id="IPR000868">
    <property type="entry name" value="Isochorismatase-like_dom"/>
</dbReference>
<keyword evidence="1" id="KW-0378">Hydrolase</keyword>
<dbReference type="InterPro" id="IPR036380">
    <property type="entry name" value="Isochorismatase-like_sf"/>
</dbReference>
<accession>A0A1I6KHU5</accession>
<dbReference type="Proteomes" id="UP000198824">
    <property type="component" value="Unassembled WGS sequence"/>
</dbReference>
<dbReference type="PANTHER" id="PTHR43540:SF1">
    <property type="entry name" value="ISOCHORISMATASE HYDROLASE"/>
    <property type="match status" value="1"/>
</dbReference>
<dbReference type="STRING" id="1166337.SAMN05192580_1726"/>
<evidence type="ECO:0000313" key="3">
    <source>
        <dbReference type="EMBL" id="SFR90440.1"/>
    </source>
</evidence>